<evidence type="ECO:0000259" key="2">
    <source>
        <dbReference type="PROSITE" id="PS50112"/>
    </source>
</evidence>
<dbReference type="PROSITE" id="PS50112">
    <property type="entry name" value="PAS"/>
    <property type="match status" value="2"/>
</dbReference>
<dbReference type="Pfam" id="PF07730">
    <property type="entry name" value="HisKA_3"/>
    <property type="match status" value="1"/>
</dbReference>
<proteinExistence type="predicted"/>
<dbReference type="NCBIfam" id="TIGR00229">
    <property type="entry name" value="sensory_box"/>
    <property type="match status" value="2"/>
</dbReference>
<dbReference type="InterPro" id="IPR052155">
    <property type="entry name" value="Biofilm_reg_signaling"/>
</dbReference>
<dbReference type="GO" id="GO:0000155">
    <property type="term" value="F:phosphorelay sensor kinase activity"/>
    <property type="evidence" value="ECO:0007669"/>
    <property type="project" value="InterPro"/>
</dbReference>
<dbReference type="InterPro" id="IPR011712">
    <property type="entry name" value="Sig_transdc_His_kin_sub3_dim/P"/>
</dbReference>
<gene>
    <name evidence="4" type="ORF">S01H1_02592</name>
</gene>
<dbReference type="InterPro" id="IPR001610">
    <property type="entry name" value="PAC"/>
</dbReference>
<evidence type="ECO:0000313" key="4">
    <source>
        <dbReference type="EMBL" id="GAF69597.1"/>
    </source>
</evidence>
<comment type="caution">
    <text evidence="4">The sequence shown here is derived from an EMBL/GenBank/DDBJ whole genome shotgun (WGS) entry which is preliminary data.</text>
</comment>
<dbReference type="EMBL" id="BARS01001278">
    <property type="protein sequence ID" value="GAF69597.1"/>
    <property type="molecule type" value="Genomic_DNA"/>
</dbReference>
<dbReference type="CDD" id="cd00130">
    <property type="entry name" value="PAS"/>
    <property type="match status" value="2"/>
</dbReference>
<accession>X0S0X5</accession>
<protein>
    <recommendedName>
        <fullName evidence="5">PAS domain S-box protein</fullName>
    </recommendedName>
</protein>
<feature type="domain" description="PAS" evidence="2">
    <location>
        <begin position="121"/>
        <end position="192"/>
    </location>
</feature>
<name>X0S0X5_9ZZZZ</name>
<evidence type="ECO:0008006" key="5">
    <source>
        <dbReference type="Google" id="ProtNLM"/>
    </source>
</evidence>
<dbReference type="Pfam" id="PF08448">
    <property type="entry name" value="PAS_4"/>
    <property type="match status" value="1"/>
</dbReference>
<evidence type="ECO:0000259" key="3">
    <source>
        <dbReference type="PROSITE" id="PS50113"/>
    </source>
</evidence>
<dbReference type="PROSITE" id="PS50113">
    <property type="entry name" value="PAC"/>
    <property type="match status" value="2"/>
</dbReference>
<dbReference type="PANTHER" id="PTHR44757">
    <property type="entry name" value="DIGUANYLATE CYCLASE DGCP"/>
    <property type="match status" value="1"/>
</dbReference>
<feature type="domain" description="PAC" evidence="3">
    <location>
        <begin position="197"/>
        <end position="249"/>
    </location>
</feature>
<dbReference type="InterPro" id="IPR035965">
    <property type="entry name" value="PAS-like_dom_sf"/>
</dbReference>
<organism evidence="4">
    <name type="scientific">marine sediment metagenome</name>
    <dbReference type="NCBI Taxonomy" id="412755"/>
    <lineage>
        <taxon>unclassified sequences</taxon>
        <taxon>metagenomes</taxon>
        <taxon>ecological metagenomes</taxon>
    </lineage>
</organism>
<dbReference type="AlphaFoldDB" id="X0S0X5"/>
<keyword evidence="1" id="KW-0175">Coiled coil</keyword>
<feature type="non-terminal residue" evidence="4">
    <location>
        <position position="312"/>
    </location>
</feature>
<dbReference type="InterPro" id="IPR000014">
    <property type="entry name" value="PAS"/>
</dbReference>
<dbReference type="InterPro" id="IPR013656">
    <property type="entry name" value="PAS_4"/>
</dbReference>
<dbReference type="Gene3D" id="1.20.5.1930">
    <property type="match status" value="1"/>
</dbReference>
<dbReference type="GO" id="GO:0046983">
    <property type="term" value="F:protein dimerization activity"/>
    <property type="evidence" value="ECO:0007669"/>
    <property type="project" value="InterPro"/>
</dbReference>
<feature type="non-terminal residue" evidence="4">
    <location>
        <position position="1"/>
    </location>
</feature>
<dbReference type="Gene3D" id="3.30.450.20">
    <property type="entry name" value="PAS domain"/>
    <property type="match status" value="2"/>
</dbReference>
<dbReference type="GO" id="GO:0016020">
    <property type="term" value="C:membrane"/>
    <property type="evidence" value="ECO:0007669"/>
    <property type="project" value="InterPro"/>
</dbReference>
<dbReference type="SMART" id="SM00086">
    <property type="entry name" value="PAC"/>
    <property type="match status" value="2"/>
</dbReference>
<feature type="coiled-coil region" evidence="1">
    <location>
        <begin position="240"/>
        <end position="274"/>
    </location>
</feature>
<feature type="domain" description="PAC" evidence="3">
    <location>
        <begin position="70"/>
        <end position="120"/>
    </location>
</feature>
<dbReference type="InterPro" id="IPR000700">
    <property type="entry name" value="PAS-assoc_C"/>
</dbReference>
<dbReference type="SMART" id="SM00091">
    <property type="entry name" value="PAS"/>
    <property type="match status" value="2"/>
</dbReference>
<evidence type="ECO:0000256" key="1">
    <source>
        <dbReference type="SAM" id="Coils"/>
    </source>
</evidence>
<feature type="domain" description="PAS" evidence="2">
    <location>
        <begin position="17"/>
        <end position="71"/>
    </location>
</feature>
<dbReference type="SUPFAM" id="SSF55785">
    <property type="entry name" value="PYP-like sensor domain (PAS domain)"/>
    <property type="match status" value="2"/>
</dbReference>
<dbReference type="Pfam" id="PF13426">
    <property type="entry name" value="PAS_9"/>
    <property type="match status" value="1"/>
</dbReference>
<dbReference type="PANTHER" id="PTHR44757:SF2">
    <property type="entry name" value="BIOFILM ARCHITECTURE MAINTENANCE PROTEIN MBAA"/>
    <property type="match status" value="1"/>
</dbReference>
<reference evidence="4" key="1">
    <citation type="journal article" date="2014" name="Front. Microbiol.">
        <title>High frequency of phylogenetically diverse reductive dehalogenase-homologous genes in deep subseafloor sedimentary metagenomes.</title>
        <authorList>
            <person name="Kawai M."/>
            <person name="Futagami T."/>
            <person name="Toyoda A."/>
            <person name="Takaki Y."/>
            <person name="Nishi S."/>
            <person name="Hori S."/>
            <person name="Arai W."/>
            <person name="Tsubouchi T."/>
            <person name="Morono Y."/>
            <person name="Uchiyama I."/>
            <person name="Ito T."/>
            <person name="Fujiyama A."/>
            <person name="Inagaki F."/>
            <person name="Takami H."/>
        </authorList>
    </citation>
    <scope>NUCLEOTIDE SEQUENCE</scope>
    <source>
        <strain evidence="4">Expedition CK06-06</strain>
    </source>
</reference>
<sequence length="312" mass="35086">ESEERFRSLSGAAFEGIVVHEGGKILDANEAYARIFGYELSEVIGAQVLDHVAPESRDLVSRNVQSDYASPYEAVGVRKDGSTFPVEVCGKTISYRGRKVRVAATRDITERKQAEEALRAERDKAQKYLDVAEVIFVAINTKGQVTLINPKGCAVLGYEEKDVLGKNWFDLVLPAALRREVRAVFRKLMAGEIEPVEYYENPVRTRCGEERLIAWHNTVLRDDAGDIVGTLSSGEDVTERRRAEEALREREGELRQLTARLLDVQEEERRAVARELHDEIGQLLTGLSLTLETCVRSPRQVTTDRLRETQGL</sequence>